<reference evidence="1 2" key="1">
    <citation type="journal article" date="2015" name="Stand. Genomic Sci.">
        <title>Genomic Encyclopedia of Bacterial and Archaeal Type Strains, Phase III: the genomes of soil and plant-associated and newly described type strains.</title>
        <authorList>
            <person name="Whitman W.B."/>
            <person name="Woyke T."/>
            <person name="Klenk H.P."/>
            <person name="Zhou Y."/>
            <person name="Lilburn T.G."/>
            <person name="Beck B.J."/>
            <person name="De Vos P."/>
            <person name="Vandamme P."/>
            <person name="Eisen J.A."/>
            <person name="Garrity G."/>
            <person name="Hugenholtz P."/>
            <person name="Kyrpides N.C."/>
        </authorList>
    </citation>
    <scope>NUCLEOTIDE SEQUENCE [LARGE SCALE GENOMIC DNA]</scope>
    <source>
        <strain evidence="1 2">CGMCC 1.10948</strain>
    </source>
</reference>
<evidence type="ECO:0000313" key="2">
    <source>
        <dbReference type="Proteomes" id="UP000316291"/>
    </source>
</evidence>
<protein>
    <submittedName>
        <fullName evidence="1">Uncharacterized protein</fullName>
    </submittedName>
</protein>
<accession>A0A562RNB7</accession>
<proteinExistence type="predicted"/>
<name>A0A562RNB7_9BRAD</name>
<gene>
    <name evidence="1" type="ORF">IQ16_03692</name>
</gene>
<dbReference type="AlphaFoldDB" id="A0A562RNB7"/>
<dbReference type="Proteomes" id="UP000316291">
    <property type="component" value="Unassembled WGS sequence"/>
</dbReference>
<comment type="caution">
    <text evidence="1">The sequence shown here is derived from an EMBL/GenBank/DDBJ whole genome shotgun (WGS) entry which is preliminary data.</text>
</comment>
<evidence type="ECO:0000313" key="1">
    <source>
        <dbReference type="EMBL" id="TWI70519.1"/>
    </source>
</evidence>
<dbReference type="EMBL" id="VLLA01000008">
    <property type="protein sequence ID" value="TWI70519.1"/>
    <property type="molecule type" value="Genomic_DNA"/>
</dbReference>
<sequence>MPANHPCDRLFNDILETFERIARGASPNCADVLVKVLLDYGLVRPTVRVIDRDSLGPIVRHGYSLSSDVRSEMASSLS</sequence>
<organism evidence="1 2">
    <name type="scientific">Bradyrhizobium huanghuaihaiense</name>
    <dbReference type="NCBI Taxonomy" id="990078"/>
    <lineage>
        <taxon>Bacteria</taxon>
        <taxon>Pseudomonadati</taxon>
        <taxon>Pseudomonadota</taxon>
        <taxon>Alphaproteobacteria</taxon>
        <taxon>Hyphomicrobiales</taxon>
        <taxon>Nitrobacteraceae</taxon>
        <taxon>Bradyrhizobium</taxon>
    </lineage>
</organism>
<dbReference type="RefSeq" id="WP_145831656.1">
    <property type="nucleotide sequence ID" value="NZ_VLLA01000008.1"/>
</dbReference>
<keyword evidence="2" id="KW-1185">Reference proteome</keyword>